<dbReference type="CDD" id="cd24052">
    <property type="entry name" value="ASKHA_NBD_HpPPX-GppA-like"/>
    <property type="match status" value="1"/>
</dbReference>
<dbReference type="AlphaFoldDB" id="A0A1H2SQ76"/>
<feature type="domain" description="Ppx/GppA phosphatase N-terminal" evidence="2">
    <location>
        <begin position="51"/>
        <end position="327"/>
    </location>
</feature>
<dbReference type="RefSeq" id="WP_176954605.1">
    <property type="nucleotide sequence ID" value="NZ_FNMZ01000001.1"/>
</dbReference>
<dbReference type="EMBL" id="FNMZ01000001">
    <property type="protein sequence ID" value="SDW33762.1"/>
    <property type="molecule type" value="Genomic_DNA"/>
</dbReference>
<dbReference type="Gene3D" id="3.30.420.150">
    <property type="entry name" value="Exopolyphosphatase. Domain 2"/>
    <property type="match status" value="1"/>
</dbReference>
<dbReference type="SUPFAM" id="SSF109604">
    <property type="entry name" value="HD-domain/PDEase-like"/>
    <property type="match status" value="1"/>
</dbReference>
<feature type="region of interest" description="Disordered" evidence="1">
    <location>
        <begin position="1"/>
        <end position="28"/>
    </location>
</feature>
<dbReference type="InterPro" id="IPR003695">
    <property type="entry name" value="Ppx_GppA_N"/>
</dbReference>
<evidence type="ECO:0000313" key="5">
    <source>
        <dbReference type="Proteomes" id="UP000199118"/>
    </source>
</evidence>
<feature type="domain" description="Exopolyphosphatase C-terminal" evidence="3">
    <location>
        <begin position="338"/>
        <end position="508"/>
    </location>
</feature>
<dbReference type="InterPro" id="IPR050273">
    <property type="entry name" value="GppA/Ppx_hydrolase"/>
</dbReference>
<evidence type="ECO:0000259" key="2">
    <source>
        <dbReference type="Pfam" id="PF02541"/>
    </source>
</evidence>
<dbReference type="Pfam" id="PF02541">
    <property type="entry name" value="Ppx-GppA"/>
    <property type="match status" value="1"/>
</dbReference>
<evidence type="ECO:0000256" key="1">
    <source>
        <dbReference type="SAM" id="MobiDB-lite"/>
    </source>
</evidence>
<dbReference type="PANTHER" id="PTHR30005:SF0">
    <property type="entry name" value="RETROGRADE REGULATION PROTEIN 2"/>
    <property type="match status" value="1"/>
</dbReference>
<accession>A0A1H2SQ76</accession>
<evidence type="ECO:0000313" key="4">
    <source>
        <dbReference type="EMBL" id="SDW33762.1"/>
    </source>
</evidence>
<keyword evidence="5" id="KW-1185">Reference proteome</keyword>
<organism evidence="4 5">
    <name type="scientific">Albimonas donghaensis</name>
    <dbReference type="NCBI Taxonomy" id="356660"/>
    <lineage>
        <taxon>Bacteria</taxon>
        <taxon>Pseudomonadati</taxon>
        <taxon>Pseudomonadota</taxon>
        <taxon>Alphaproteobacteria</taxon>
        <taxon>Rhodobacterales</taxon>
        <taxon>Paracoccaceae</taxon>
        <taxon>Albimonas</taxon>
    </lineage>
</organism>
<dbReference type="Proteomes" id="UP000199118">
    <property type="component" value="Unassembled WGS sequence"/>
</dbReference>
<dbReference type="STRING" id="356660.SAMN05444336_101733"/>
<dbReference type="InterPro" id="IPR048951">
    <property type="entry name" value="Ppx_C"/>
</dbReference>
<dbReference type="PANTHER" id="PTHR30005">
    <property type="entry name" value="EXOPOLYPHOSPHATASE"/>
    <property type="match status" value="1"/>
</dbReference>
<evidence type="ECO:0000259" key="3">
    <source>
        <dbReference type="Pfam" id="PF21697"/>
    </source>
</evidence>
<dbReference type="Pfam" id="PF21697">
    <property type="entry name" value="Ppx_C"/>
    <property type="match status" value="1"/>
</dbReference>
<reference evidence="4 5" key="1">
    <citation type="submission" date="2016-10" db="EMBL/GenBank/DDBJ databases">
        <authorList>
            <person name="de Groot N.N."/>
        </authorList>
    </citation>
    <scope>NUCLEOTIDE SEQUENCE [LARGE SCALE GENOMIC DNA]</scope>
    <source>
        <strain evidence="4 5">DSM 17890</strain>
    </source>
</reference>
<dbReference type="Gene3D" id="3.30.420.40">
    <property type="match status" value="1"/>
</dbReference>
<dbReference type="InterPro" id="IPR043129">
    <property type="entry name" value="ATPase_NBD"/>
</dbReference>
<name>A0A1H2SQ76_9RHOB</name>
<gene>
    <name evidence="4" type="ORF">SAMN05444336_101733</name>
</gene>
<dbReference type="GO" id="GO:0016462">
    <property type="term" value="F:pyrophosphatase activity"/>
    <property type="evidence" value="ECO:0007669"/>
    <property type="project" value="TreeGrafter"/>
</dbReference>
<sequence>MSEPSRKGKAGARRAATSSFASVARVRDRESERAPTRVGVVDVGSNSVRLVVYEAMSRSPAYFFNEKVLCGLGSELGETGRLAPGGRVRALAALRRFAALADQMKVDALDGVATAAVREAEDGEEFVAEVLAATGITLRIATGEDEARLAAQGVLMGWPDADGLVADLGGASLELCRVGLGAVGRGVTLPLGPLRLMNVAGGAAAQDQLIEASLGLARGVMGAPGGRLYLVGGSWRALAKLHMARTNYPMKVLHEFELPADEMLALAEEVANADPESLAREAPSSKERLAVTPMGARVLAGLIRAVKPAQVAVSAFGLREGVLYEYFPDALRQQDPLLSAARETERRLARFPGFGAELAAWVWPLFPMATLSRRRLIEAACLLNDVSWNAHPDYRDQGVFEAVFRANLSGVGHAERAWIGAALRYRYKAGAGRTPSPALSLLTPEETADAKLLGRAIRLGAMVCGSAPGVLPGCSLDVGAETLTLRLGPEATALAGEVVLKRLSAVAETLDLRPELTTA</sequence>
<proteinExistence type="predicted"/>
<protein>
    <submittedName>
        <fullName evidence="4">Ppx/GppA phosphatase</fullName>
    </submittedName>
</protein>
<dbReference type="SUPFAM" id="SSF53067">
    <property type="entry name" value="Actin-like ATPase domain"/>
    <property type="match status" value="2"/>
</dbReference>
<dbReference type="Gene3D" id="1.10.3210.10">
    <property type="entry name" value="Hypothetical protein af1432"/>
    <property type="match status" value="1"/>
</dbReference>